<proteinExistence type="predicted"/>
<dbReference type="KEGG" id="bvr:BVIR_1994"/>
<evidence type="ECO:0000256" key="1">
    <source>
        <dbReference type="NCBIfam" id="TIGR03162"/>
    </source>
</evidence>
<dbReference type="GO" id="GO:0009236">
    <property type="term" value="P:cobalamin biosynthetic process"/>
    <property type="evidence" value="ECO:0007669"/>
    <property type="project" value="UniProtKB-UniRule"/>
</dbReference>
<dbReference type="RefSeq" id="WP_055037483.1">
    <property type="nucleotide sequence ID" value="NZ_AP014854.2"/>
</dbReference>
<reference evidence="2" key="1">
    <citation type="journal article" date="2015" name="Genome Announc.">
        <title>Complete Genome Sequence of the Bacteriochlorophyll b-Producing Photosynthetic Bacterium Blastochloris viridis.</title>
        <authorList>
            <person name="Tsukatani Y."/>
            <person name="Hirose Y."/>
            <person name="Harada J."/>
            <person name="Misawa N."/>
            <person name="Mori K."/>
            <person name="Inoue K."/>
            <person name="Tamiaki H."/>
        </authorList>
    </citation>
    <scope>NUCLEOTIDE SEQUENCE [LARGE SCALE GENOMIC DNA]</scope>
    <source>
        <strain evidence="2">DSM 133</strain>
    </source>
</reference>
<dbReference type="InterPro" id="IPR029033">
    <property type="entry name" value="His_PPase_superfam"/>
</dbReference>
<dbReference type="GO" id="GO:0043755">
    <property type="term" value="F:alpha-ribazole phosphatase activity"/>
    <property type="evidence" value="ECO:0007669"/>
    <property type="project" value="UniProtKB-UniRule"/>
</dbReference>
<reference evidence="3" key="2">
    <citation type="submission" date="2015-11" db="EMBL/GenBank/DDBJ databases">
        <authorList>
            <person name="Zhang Y."/>
            <person name="Guo Z."/>
        </authorList>
    </citation>
    <scope>NUCLEOTIDE SEQUENCE</scope>
    <source>
        <strain evidence="3">1</strain>
    </source>
</reference>
<dbReference type="NCBIfam" id="TIGR03162">
    <property type="entry name" value="ribazole_cobC"/>
    <property type="match status" value="1"/>
</dbReference>
<keyword evidence="3" id="KW-0378">Hydrolase</keyword>
<protein>
    <recommendedName>
        <fullName evidence="1">Alpha-ribazole phosphatase</fullName>
        <ecNumber evidence="1">3.1.3.73</ecNumber>
    </recommendedName>
</protein>
<dbReference type="SUPFAM" id="SSF53254">
    <property type="entry name" value="Phosphoglycerate mutase-like"/>
    <property type="match status" value="1"/>
</dbReference>
<name>A0A0H5BDP0_BLAVI</name>
<accession>A0A0H5BDP0</accession>
<reference evidence="4" key="3">
    <citation type="journal article" date="2016" name="Genome Announc.">
        <title>Revised genome sequence of the purple photosynthetic bacterium Blastochloris viridis.</title>
        <authorList>
            <person name="Liu L.N."/>
            <person name="Faulkner M."/>
            <person name="Liu X."/>
            <person name="Huang F."/>
            <person name="Darby A.C."/>
            <person name="Hall N."/>
        </authorList>
    </citation>
    <scope>NUCLEOTIDE SEQUENCE [LARGE SCALE GENOMIC DNA]</scope>
    <source>
        <strain evidence="4">ATCC 19567 / DSM 133 / F</strain>
    </source>
</reference>
<dbReference type="InterPro" id="IPR017578">
    <property type="entry name" value="Ribazole_CobC"/>
</dbReference>
<dbReference type="SMART" id="SM00855">
    <property type="entry name" value="PGAM"/>
    <property type="match status" value="1"/>
</dbReference>
<dbReference type="Pfam" id="PF00300">
    <property type="entry name" value="His_Phos_1"/>
    <property type="match status" value="1"/>
</dbReference>
<sequence>MLILVRHTHVAGANGLCYGRHEVELAASFADEAEAVRAALPAIDAVYTSPAERCRALANRLGHGAIIDPRLHELDFGRWEGKRWDEISRADLDAWGADFVTGSPPGGESLTALAARANAFATEITLRHANNVVVAVTHGGVIRALVARDRGLALAEAFTVEAPPGSVHILTKLAPAGPVS</sequence>
<dbReference type="PANTHER" id="PTHR48100">
    <property type="entry name" value="BROAD-SPECIFICITY PHOSPHATASE YOR283W-RELATED"/>
    <property type="match status" value="1"/>
</dbReference>
<evidence type="ECO:0000313" key="4">
    <source>
        <dbReference type="Proteomes" id="UP000065734"/>
    </source>
</evidence>
<dbReference type="AlphaFoldDB" id="A0A0H5BDP0"/>
<dbReference type="InterPro" id="IPR050275">
    <property type="entry name" value="PGM_Phosphatase"/>
</dbReference>
<keyword evidence="4" id="KW-1185">Reference proteome</keyword>
<gene>
    <name evidence="3" type="primary">cobC</name>
    <name evidence="2" type="ORF">BV133_2744</name>
    <name evidence="3" type="ORF">BVIRIDIS_14390</name>
</gene>
<dbReference type="OrthoDB" id="8347407at2"/>
<evidence type="ECO:0000313" key="3">
    <source>
        <dbReference type="EMBL" id="CUU42427.1"/>
    </source>
</evidence>
<dbReference type="EC" id="3.1.3.73" evidence="1"/>
<dbReference type="EMBL" id="LN907867">
    <property type="protein sequence ID" value="CUU42427.1"/>
    <property type="molecule type" value="Genomic_DNA"/>
</dbReference>
<dbReference type="Proteomes" id="UP000065734">
    <property type="component" value="Chromosome I"/>
</dbReference>
<dbReference type="EMBL" id="AP014854">
    <property type="protein sequence ID" value="BAS00338.1"/>
    <property type="molecule type" value="Genomic_DNA"/>
</dbReference>
<organism evidence="3 4">
    <name type="scientific">Blastochloris viridis</name>
    <name type="common">Rhodopseudomonas viridis</name>
    <dbReference type="NCBI Taxonomy" id="1079"/>
    <lineage>
        <taxon>Bacteria</taxon>
        <taxon>Pseudomonadati</taxon>
        <taxon>Pseudomonadota</taxon>
        <taxon>Alphaproteobacteria</taxon>
        <taxon>Hyphomicrobiales</taxon>
        <taxon>Blastochloridaceae</taxon>
        <taxon>Blastochloris</taxon>
    </lineage>
</organism>
<dbReference type="Gene3D" id="3.40.50.1240">
    <property type="entry name" value="Phosphoglycerate mutase-like"/>
    <property type="match status" value="1"/>
</dbReference>
<evidence type="ECO:0000313" key="2">
    <source>
        <dbReference type="EMBL" id="BAS00338.1"/>
    </source>
</evidence>
<dbReference type="CDD" id="cd07067">
    <property type="entry name" value="HP_PGM_like"/>
    <property type="match status" value="1"/>
</dbReference>
<dbReference type="InterPro" id="IPR013078">
    <property type="entry name" value="His_Pase_superF_clade-1"/>
</dbReference>
<dbReference type="STRING" id="1079.BVIR_1994"/>